<feature type="domain" description="RecA family profile 1" evidence="4">
    <location>
        <begin position="108"/>
        <end position="279"/>
    </location>
</feature>
<dbReference type="SUPFAM" id="SSF52540">
    <property type="entry name" value="P-loop containing nucleoside triphosphate hydrolases"/>
    <property type="match status" value="1"/>
</dbReference>
<dbReference type="GO" id="GO:0006312">
    <property type="term" value="P:mitotic recombination"/>
    <property type="evidence" value="ECO:0007669"/>
    <property type="project" value="TreeGrafter"/>
</dbReference>
<dbReference type="InterPro" id="IPR027417">
    <property type="entry name" value="P-loop_NTPase"/>
</dbReference>
<keyword evidence="1" id="KW-0547">Nucleotide-binding</keyword>
<dbReference type="PROSITE" id="PS50162">
    <property type="entry name" value="RECA_2"/>
    <property type="match status" value="1"/>
</dbReference>
<dbReference type="Proteomes" id="UP000694416">
    <property type="component" value="Unplaced"/>
</dbReference>
<dbReference type="InterPro" id="IPR010995">
    <property type="entry name" value="DNA_repair_Rad51/TF_NusA_a-hlx"/>
</dbReference>
<protein>
    <recommendedName>
        <fullName evidence="4">RecA family profile 1 domain-containing protein</fullName>
    </recommendedName>
</protein>
<dbReference type="PIRSF" id="PIRSF005856">
    <property type="entry name" value="Rad51"/>
    <property type="match status" value="1"/>
</dbReference>
<dbReference type="GO" id="GO:0007131">
    <property type="term" value="P:reciprocal meiotic recombination"/>
    <property type="evidence" value="ECO:0007669"/>
    <property type="project" value="TreeGrafter"/>
</dbReference>
<evidence type="ECO:0000256" key="1">
    <source>
        <dbReference type="ARBA" id="ARBA00022741"/>
    </source>
</evidence>
<dbReference type="GO" id="GO:0000150">
    <property type="term" value="F:DNA strand exchange activity"/>
    <property type="evidence" value="ECO:0007669"/>
    <property type="project" value="TreeGrafter"/>
</dbReference>
<dbReference type="GO" id="GO:0042148">
    <property type="term" value="P:DNA strand invasion"/>
    <property type="evidence" value="ECO:0007669"/>
    <property type="project" value="TreeGrafter"/>
</dbReference>
<dbReference type="Gene3D" id="1.10.150.20">
    <property type="entry name" value="5' to 3' exonuclease, C-terminal subdomain"/>
    <property type="match status" value="1"/>
</dbReference>
<proteinExistence type="predicted"/>
<dbReference type="GO" id="GO:0140664">
    <property type="term" value="F:ATP-dependent DNA damage sensor activity"/>
    <property type="evidence" value="ECO:0007669"/>
    <property type="project" value="InterPro"/>
</dbReference>
<evidence type="ECO:0000256" key="2">
    <source>
        <dbReference type="ARBA" id="ARBA00022840"/>
    </source>
</evidence>
<dbReference type="InterPro" id="IPR013632">
    <property type="entry name" value="Rad51_C"/>
</dbReference>
<dbReference type="SUPFAM" id="SSF47794">
    <property type="entry name" value="Rad51 N-terminal domain-like"/>
    <property type="match status" value="1"/>
</dbReference>
<dbReference type="PANTHER" id="PTHR22942">
    <property type="entry name" value="RECA/RAD51/RADA DNA STRAND-PAIRING FAMILY MEMBER"/>
    <property type="match status" value="1"/>
</dbReference>
<evidence type="ECO:0000313" key="5">
    <source>
        <dbReference type="Ensembl" id="ENSPTEP00000011299.1"/>
    </source>
</evidence>
<dbReference type="PANTHER" id="PTHR22942:SF39">
    <property type="entry name" value="DNA REPAIR PROTEIN RAD51 HOMOLOG 1"/>
    <property type="match status" value="1"/>
</dbReference>
<keyword evidence="2" id="KW-0067">ATP-binding</keyword>
<dbReference type="Ensembl" id="ENSPTET00000017063.1">
    <property type="protein sequence ID" value="ENSPTEP00000011299.1"/>
    <property type="gene ID" value="ENSPTEG00000012744.1"/>
</dbReference>
<dbReference type="GO" id="GO:0003690">
    <property type="term" value="F:double-stranded DNA binding"/>
    <property type="evidence" value="ECO:0007669"/>
    <property type="project" value="TreeGrafter"/>
</dbReference>
<reference evidence="5" key="1">
    <citation type="submission" date="2025-08" db="UniProtKB">
        <authorList>
            <consortium name="Ensembl"/>
        </authorList>
    </citation>
    <scope>IDENTIFICATION</scope>
</reference>
<keyword evidence="6" id="KW-1185">Reference proteome</keyword>
<dbReference type="GO" id="GO:0000794">
    <property type="term" value="C:condensed nuclear chromosome"/>
    <property type="evidence" value="ECO:0007669"/>
    <property type="project" value="TreeGrafter"/>
</dbReference>
<dbReference type="Pfam" id="PF08423">
    <property type="entry name" value="Rad51"/>
    <property type="match status" value="1"/>
</dbReference>
<dbReference type="GO" id="GO:0000730">
    <property type="term" value="P:DNA recombinase assembly"/>
    <property type="evidence" value="ECO:0007669"/>
    <property type="project" value="TreeGrafter"/>
</dbReference>
<sequence length="295" mass="32476">MKSANTKENVIKENVDSSTIEETEEGHIYSEPLKLEQLLAKGFVKKDLECLKEGGLRTVECVAYAPLRTLTAIKGISDIKAEKLKKASKELINCGFCNAVAYLDARENLIKFTTGSKKLDTLLKGGVETGGITELFGEFRTGKSQLCHTLAITCQLPIAQSGGEGKCVWIDTEGTFRPERIVAIAKRYGLHPTDCLNNIAYAKAYNCDHQSELLVDACAMMANSRFALLIVDSVTNLYRSEYTGRSELPNRQSHLCKFLRALQRIADIYGVAVIVTNQVVAKVDNIGMFGGQEKI</sequence>
<dbReference type="InterPro" id="IPR016467">
    <property type="entry name" value="DNA_recomb/repair_RecA-like"/>
</dbReference>
<evidence type="ECO:0000259" key="4">
    <source>
        <dbReference type="PROSITE" id="PS50162"/>
    </source>
</evidence>
<dbReference type="GO" id="GO:0070192">
    <property type="term" value="P:chromosome organization involved in meiotic cell cycle"/>
    <property type="evidence" value="ECO:0007669"/>
    <property type="project" value="TreeGrafter"/>
</dbReference>
<dbReference type="NCBIfam" id="NF003301">
    <property type="entry name" value="PRK04301.1"/>
    <property type="match status" value="1"/>
</dbReference>
<dbReference type="Gene3D" id="3.40.50.300">
    <property type="entry name" value="P-loop containing nucleotide triphosphate hydrolases"/>
    <property type="match status" value="1"/>
</dbReference>
<evidence type="ECO:0000313" key="6">
    <source>
        <dbReference type="Proteomes" id="UP000694416"/>
    </source>
</evidence>
<reference evidence="5" key="2">
    <citation type="submission" date="2025-09" db="UniProtKB">
        <authorList>
            <consortium name="Ensembl"/>
        </authorList>
    </citation>
    <scope>IDENTIFICATION</scope>
</reference>
<dbReference type="AlphaFoldDB" id="A0A8C9LLU4"/>
<organism evidence="5 6">
    <name type="scientific">Piliocolobus tephrosceles</name>
    <name type="common">Ugandan red Colobus</name>
    <dbReference type="NCBI Taxonomy" id="591936"/>
    <lineage>
        <taxon>Eukaryota</taxon>
        <taxon>Metazoa</taxon>
        <taxon>Chordata</taxon>
        <taxon>Craniata</taxon>
        <taxon>Vertebrata</taxon>
        <taxon>Euteleostomi</taxon>
        <taxon>Mammalia</taxon>
        <taxon>Eutheria</taxon>
        <taxon>Euarchontoglires</taxon>
        <taxon>Primates</taxon>
        <taxon>Haplorrhini</taxon>
        <taxon>Catarrhini</taxon>
        <taxon>Cercopithecidae</taxon>
        <taxon>Colobinae</taxon>
        <taxon>Piliocolobus</taxon>
    </lineage>
</organism>
<dbReference type="GO" id="GO:0005524">
    <property type="term" value="F:ATP binding"/>
    <property type="evidence" value="ECO:0007669"/>
    <property type="project" value="UniProtKB-KW"/>
</dbReference>
<keyword evidence="3" id="KW-0238">DNA-binding</keyword>
<evidence type="ECO:0000256" key="3">
    <source>
        <dbReference type="ARBA" id="ARBA00023125"/>
    </source>
</evidence>
<accession>A0A8C9LLU4</accession>
<name>A0A8C9LLU4_9PRIM</name>
<dbReference type="InterPro" id="IPR020588">
    <property type="entry name" value="RecA_ATP-bd"/>
</dbReference>
<dbReference type="FunFam" id="3.40.50.300:FF:002052">
    <property type="entry name" value="DNA repair protein RAD51 homolog"/>
    <property type="match status" value="1"/>
</dbReference>
<dbReference type="GO" id="GO:0003697">
    <property type="term" value="F:single-stranded DNA binding"/>
    <property type="evidence" value="ECO:0007669"/>
    <property type="project" value="TreeGrafter"/>
</dbReference>